<feature type="compositionally biased region" description="Pro residues" evidence="1">
    <location>
        <begin position="88"/>
        <end position="97"/>
    </location>
</feature>
<evidence type="ECO:0000256" key="1">
    <source>
        <dbReference type="SAM" id="MobiDB-lite"/>
    </source>
</evidence>
<proteinExistence type="predicted"/>
<dbReference type="EMBL" id="LIAE01005155">
    <property type="protein sequence ID" value="PAV93507.1"/>
    <property type="molecule type" value="Genomic_DNA"/>
</dbReference>
<evidence type="ECO:0000313" key="3">
    <source>
        <dbReference type="Proteomes" id="UP000218231"/>
    </source>
</evidence>
<organism evidence="2 3">
    <name type="scientific">Diploscapter pachys</name>
    <dbReference type="NCBI Taxonomy" id="2018661"/>
    <lineage>
        <taxon>Eukaryota</taxon>
        <taxon>Metazoa</taxon>
        <taxon>Ecdysozoa</taxon>
        <taxon>Nematoda</taxon>
        <taxon>Chromadorea</taxon>
        <taxon>Rhabditida</taxon>
        <taxon>Rhabditina</taxon>
        <taxon>Rhabditomorpha</taxon>
        <taxon>Rhabditoidea</taxon>
        <taxon>Rhabditidae</taxon>
        <taxon>Diploscapter</taxon>
    </lineage>
</organism>
<keyword evidence="3" id="KW-1185">Reference proteome</keyword>
<evidence type="ECO:0000313" key="2">
    <source>
        <dbReference type="EMBL" id="PAV93507.1"/>
    </source>
</evidence>
<comment type="caution">
    <text evidence="2">The sequence shown here is derived from an EMBL/GenBank/DDBJ whole genome shotgun (WGS) entry which is preliminary data.</text>
</comment>
<protein>
    <submittedName>
        <fullName evidence="2">Uncharacterized protein</fullName>
    </submittedName>
</protein>
<sequence>MTMIGGRRPTASAPWSSDRVSSASPILPAAGGVRVLAAGAQQADAVAQRRGAREIERFRRCLHLRLQRRDRNSHAAAASAAASVAAIQPPPSTRSPA</sequence>
<feature type="compositionally biased region" description="Low complexity" evidence="1">
    <location>
        <begin position="75"/>
        <end position="86"/>
    </location>
</feature>
<feature type="region of interest" description="Disordered" evidence="1">
    <location>
        <begin position="70"/>
        <end position="97"/>
    </location>
</feature>
<feature type="compositionally biased region" description="Polar residues" evidence="1">
    <location>
        <begin position="13"/>
        <end position="22"/>
    </location>
</feature>
<feature type="region of interest" description="Disordered" evidence="1">
    <location>
        <begin position="1"/>
        <end position="22"/>
    </location>
</feature>
<name>A0A2A2M5J6_9BILA</name>
<gene>
    <name evidence="2" type="ORF">WR25_13113</name>
</gene>
<dbReference type="AlphaFoldDB" id="A0A2A2M5J6"/>
<accession>A0A2A2M5J6</accession>
<reference evidence="2 3" key="1">
    <citation type="journal article" date="2017" name="Curr. Biol.">
        <title>Genome architecture and evolution of a unichromosomal asexual nematode.</title>
        <authorList>
            <person name="Fradin H."/>
            <person name="Zegar C."/>
            <person name="Gutwein M."/>
            <person name="Lucas J."/>
            <person name="Kovtun M."/>
            <person name="Corcoran D."/>
            <person name="Baugh L.R."/>
            <person name="Kiontke K."/>
            <person name="Gunsalus K."/>
            <person name="Fitch D.H."/>
            <person name="Piano F."/>
        </authorList>
    </citation>
    <scope>NUCLEOTIDE SEQUENCE [LARGE SCALE GENOMIC DNA]</scope>
    <source>
        <strain evidence="2">PF1309</strain>
    </source>
</reference>
<dbReference type="Proteomes" id="UP000218231">
    <property type="component" value="Unassembled WGS sequence"/>
</dbReference>